<dbReference type="InterPro" id="IPR014762">
    <property type="entry name" value="DNA_mismatch_repair_CS"/>
</dbReference>
<reference evidence="9" key="1">
    <citation type="submission" date="2016-05" db="UniProtKB">
        <authorList>
            <consortium name="WormBaseParasite"/>
        </authorList>
    </citation>
    <scope>IDENTIFICATION</scope>
</reference>
<proteinExistence type="inferred from homology"/>
<protein>
    <submittedName>
        <fullName evidence="9">DNA_mis_repair domain-containing protein</fullName>
    </submittedName>
</protein>
<evidence type="ECO:0000256" key="5">
    <source>
        <dbReference type="ARBA" id="ARBA00023242"/>
    </source>
</evidence>
<dbReference type="SUPFAM" id="SSF55874">
    <property type="entry name" value="ATPase domain of HSP90 chaperone/DNA topoisomerase II/histidine kinase"/>
    <property type="match status" value="1"/>
</dbReference>
<dbReference type="GO" id="GO:0006298">
    <property type="term" value="P:mismatch repair"/>
    <property type="evidence" value="ECO:0007669"/>
    <property type="project" value="InterPro"/>
</dbReference>
<dbReference type="FunFam" id="3.30.565.10:FF:000079">
    <property type="entry name" value="DNA mismatch repair protein MLH"/>
    <property type="match status" value="1"/>
</dbReference>
<keyword evidence="4" id="KW-0234">DNA repair</keyword>
<dbReference type="Pfam" id="PF16413">
    <property type="entry name" value="Mlh1_C"/>
    <property type="match status" value="1"/>
</dbReference>
<evidence type="ECO:0000256" key="2">
    <source>
        <dbReference type="ARBA" id="ARBA00006082"/>
    </source>
</evidence>
<dbReference type="GO" id="GO:0140664">
    <property type="term" value="F:ATP-dependent DNA damage sensor activity"/>
    <property type="evidence" value="ECO:0007669"/>
    <property type="project" value="InterPro"/>
</dbReference>
<dbReference type="NCBIfam" id="TIGR00585">
    <property type="entry name" value="mutl"/>
    <property type="match status" value="1"/>
</dbReference>
<dbReference type="InterPro" id="IPR002099">
    <property type="entry name" value="MutL/Mlh/PMS"/>
</dbReference>
<dbReference type="Gene3D" id="3.30.565.10">
    <property type="entry name" value="Histidine kinase-like ATPase, C-terminal domain"/>
    <property type="match status" value="1"/>
</dbReference>
<evidence type="ECO:0000313" key="9">
    <source>
        <dbReference type="WBParaSite" id="ALUE_0001287301-mRNA-1"/>
    </source>
</evidence>
<dbReference type="PANTHER" id="PTHR10073:SF12">
    <property type="entry name" value="DNA MISMATCH REPAIR PROTEIN MLH1"/>
    <property type="match status" value="1"/>
</dbReference>
<evidence type="ECO:0000256" key="3">
    <source>
        <dbReference type="ARBA" id="ARBA00022763"/>
    </source>
</evidence>
<keyword evidence="5" id="KW-0539">Nucleus</keyword>
<dbReference type="WBParaSite" id="ALUE_0001287301-mRNA-1">
    <property type="protein sequence ID" value="ALUE_0001287301-mRNA-1"/>
    <property type="gene ID" value="ALUE_0001287301"/>
</dbReference>
<dbReference type="GO" id="GO:0032389">
    <property type="term" value="C:MutLalpha complex"/>
    <property type="evidence" value="ECO:0007669"/>
    <property type="project" value="TreeGrafter"/>
</dbReference>
<feature type="compositionally biased region" description="Low complexity" evidence="6">
    <location>
        <begin position="392"/>
        <end position="410"/>
    </location>
</feature>
<dbReference type="InterPro" id="IPR036890">
    <property type="entry name" value="HATPase_C_sf"/>
</dbReference>
<dbReference type="Pfam" id="PF01119">
    <property type="entry name" value="DNA_mis_repair"/>
    <property type="match status" value="1"/>
</dbReference>
<dbReference type="AlphaFoldDB" id="A0A0M3I6Y3"/>
<organism evidence="8 9">
    <name type="scientific">Ascaris lumbricoides</name>
    <name type="common">Giant roundworm</name>
    <dbReference type="NCBI Taxonomy" id="6252"/>
    <lineage>
        <taxon>Eukaryota</taxon>
        <taxon>Metazoa</taxon>
        <taxon>Ecdysozoa</taxon>
        <taxon>Nematoda</taxon>
        <taxon>Chromadorea</taxon>
        <taxon>Rhabditida</taxon>
        <taxon>Spirurina</taxon>
        <taxon>Ascaridomorpha</taxon>
        <taxon>Ascaridoidea</taxon>
        <taxon>Ascarididae</taxon>
        <taxon>Ascaris</taxon>
    </lineage>
</organism>
<name>A0A0M3I6Y3_ASCLU</name>
<feature type="domain" description="DNA mismatch repair protein S5" evidence="7">
    <location>
        <begin position="211"/>
        <end position="338"/>
    </location>
</feature>
<evidence type="ECO:0000259" key="7">
    <source>
        <dbReference type="SMART" id="SM01340"/>
    </source>
</evidence>
<dbReference type="InterPro" id="IPR014721">
    <property type="entry name" value="Ribsml_uS5_D2-typ_fold_subgr"/>
</dbReference>
<dbReference type="SUPFAM" id="SSF54211">
    <property type="entry name" value="Ribosomal protein S5 domain 2-like"/>
    <property type="match status" value="1"/>
</dbReference>
<sequence>MSRIARLPDDVVNRIAAGEVIVRPANAIKELIENALDANATEIIVTARNGGLDLIKVQDNGNGISKEDMRIVCDRFTTSKLRKFEDLENMSTFGFRGEALASLSHVAHLSIISRTADSLCAHCAEYTDGKIVSDVRLSAGLVGTTVTAEQLFYNAPSRRRALKYPADEMNRIADVIVRYAIHNPNISFTFRRCGSGSDFRTIGDGNVYNVIASLLGEKASKNLVMLDHKDEKLFFSLSGYMSLPSAFCTARTIQARQDRQKIFFLFINNRSVECPALKQGLDVVFGAQNTLSTFVLLSLQIATNRIDVNVHPTKSTVFFLEQDAIISSIQDYIERVIHDSSGSCNMATCSSLLTSSAVTTCSQPADLANIRPSKTRFTVFVPESLGGPPRTSDSSRSSSENAQASSSMASTPAKRTYAHQLVRTDMKERRLDEFAARTESQSLSQVETVTADGILDGSETCFNAPQLREFDFESLKSMKKEICANASIALRGLFKEHTYIGAIDPTRALIQHSTSIYLVDSEQCFLHYFYQLLVLSFANFGSFKLAESAPIAELFLLDNEESTEEEAQKCVEFLVDNREMLNDYFCLRISPEGSLETLPSLIDGYVPQLEGLPALISTLVYDVDWEQEKTCFEGICWALARFFCMHEKFCEGDLSSDVVADSLPWRRIFSDLLYPALKNNFIPPQSLCSHIRRLADLQDLYKVFERC</sequence>
<feature type="region of interest" description="Disordered" evidence="6">
    <location>
        <begin position="381"/>
        <end position="415"/>
    </location>
</feature>
<dbReference type="GO" id="GO:0005524">
    <property type="term" value="F:ATP binding"/>
    <property type="evidence" value="ECO:0007669"/>
    <property type="project" value="InterPro"/>
</dbReference>
<dbReference type="PROSITE" id="PS00058">
    <property type="entry name" value="DNA_MISMATCH_REPAIR_1"/>
    <property type="match status" value="1"/>
</dbReference>
<keyword evidence="3" id="KW-0227">DNA damage</keyword>
<dbReference type="InterPro" id="IPR013507">
    <property type="entry name" value="DNA_mismatch_S5_2-like"/>
</dbReference>
<evidence type="ECO:0000256" key="4">
    <source>
        <dbReference type="ARBA" id="ARBA00023204"/>
    </source>
</evidence>
<dbReference type="PANTHER" id="PTHR10073">
    <property type="entry name" value="DNA MISMATCH REPAIR PROTEIN MLH, PMS, MUTL"/>
    <property type="match status" value="1"/>
</dbReference>
<dbReference type="CDD" id="cd16926">
    <property type="entry name" value="HATPase_MutL-MLH-PMS-like"/>
    <property type="match status" value="1"/>
</dbReference>
<dbReference type="InterPro" id="IPR038973">
    <property type="entry name" value="MutL/Mlh/Pms-like"/>
</dbReference>
<keyword evidence="8" id="KW-1185">Reference proteome</keyword>
<dbReference type="InterPro" id="IPR020568">
    <property type="entry name" value="Ribosomal_Su5_D2-typ_SF"/>
</dbReference>
<evidence type="ECO:0000256" key="6">
    <source>
        <dbReference type="SAM" id="MobiDB-lite"/>
    </source>
</evidence>
<dbReference type="SMART" id="SM01340">
    <property type="entry name" value="DNA_mis_repair"/>
    <property type="match status" value="1"/>
</dbReference>
<comment type="similarity">
    <text evidence="2">Belongs to the DNA mismatch repair MutL/HexB family.</text>
</comment>
<dbReference type="GO" id="GO:0016887">
    <property type="term" value="F:ATP hydrolysis activity"/>
    <property type="evidence" value="ECO:0007669"/>
    <property type="project" value="InterPro"/>
</dbReference>
<accession>A0A0M3I6Y3</accession>
<comment type="subcellular location">
    <subcellularLocation>
        <location evidence="1">Nucleus</location>
    </subcellularLocation>
</comment>
<evidence type="ECO:0000313" key="8">
    <source>
        <dbReference type="Proteomes" id="UP000036681"/>
    </source>
</evidence>
<dbReference type="InterPro" id="IPR032189">
    <property type="entry name" value="Mlh1_C"/>
</dbReference>
<dbReference type="Proteomes" id="UP000036681">
    <property type="component" value="Unplaced"/>
</dbReference>
<evidence type="ECO:0000256" key="1">
    <source>
        <dbReference type="ARBA" id="ARBA00004123"/>
    </source>
</evidence>
<dbReference type="GO" id="GO:0030983">
    <property type="term" value="F:mismatched DNA binding"/>
    <property type="evidence" value="ECO:0007669"/>
    <property type="project" value="InterPro"/>
</dbReference>
<dbReference type="Pfam" id="PF13589">
    <property type="entry name" value="HATPase_c_3"/>
    <property type="match status" value="1"/>
</dbReference>
<dbReference type="Gene3D" id="3.30.230.10">
    <property type="match status" value="1"/>
</dbReference>